<accession>A0A4U0RCD4</accession>
<reference evidence="2 3" key="1">
    <citation type="submission" date="2019-04" db="EMBL/GenBank/DDBJ databases">
        <authorList>
            <person name="Li J."/>
        </authorList>
    </citation>
    <scope>NUCLEOTIDE SEQUENCE [LARGE SCALE GENOMIC DNA]</scope>
    <source>
        <strain evidence="2 3">KCTC 42687</strain>
    </source>
</reference>
<name>A0A4U0RCD4_9RHOB</name>
<keyword evidence="1" id="KW-0812">Transmembrane</keyword>
<organism evidence="2 3">
    <name type="scientific">Paracoccus gahaiensis</name>
    <dbReference type="NCBI Taxonomy" id="1706839"/>
    <lineage>
        <taxon>Bacteria</taxon>
        <taxon>Pseudomonadati</taxon>
        <taxon>Pseudomonadota</taxon>
        <taxon>Alphaproteobacteria</taxon>
        <taxon>Rhodobacterales</taxon>
        <taxon>Paracoccaceae</taxon>
        <taxon>Paracoccus</taxon>
    </lineage>
</organism>
<comment type="caution">
    <text evidence="2">The sequence shown here is derived from an EMBL/GenBank/DDBJ whole genome shotgun (WGS) entry which is preliminary data.</text>
</comment>
<gene>
    <name evidence="2" type="ORF">FA743_04865</name>
</gene>
<dbReference type="OrthoDB" id="8455859at2"/>
<evidence type="ECO:0000313" key="3">
    <source>
        <dbReference type="Proteomes" id="UP000309747"/>
    </source>
</evidence>
<evidence type="ECO:0000256" key="1">
    <source>
        <dbReference type="SAM" id="Phobius"/>
    </source>
</evidence>
<dbReference type="EMBL" id="SUNI01000003">
    <property type="protein sequence ID" value="TJZ92845.1"/>
    <property type="molecule type" value="Genomic_DNA"/>
</dbReference>
<dbReference type="AlphaFoldDB" id="A0A4U0RCD4"/>
<protein>
    <submittedName>
        <fullName evidence="2">Uncharacterized protein</fullName>
    </submittedName>
</protein>
<feature type="transmembrane region" description="Helical" evidence="1">
    <location>
        <begin position="27"/>
        <end position="49"/>
    </location>
</feature>
<keyword evidence="3" id="KW-1185">Reference proteome</keyword>
<sequence>MTHDQMMQALSPVRLPLTMATLSLPEMAALLAFGILSGLVVAAAVLPLTRRRAPRRRTRLADLRALPVPQRMLALARHLGHLPDALRAAAYGAAPPPSDRRIERLARRARLCRMWRR</sequence>
<proteinExistence type="predicted"/>
<dbReference type="Proteomes" id="UP000309747">
    <property type="component" value="Unassembled WGS sequence"/>
</dbReference>
<dbReference type="RefSeq" id="WP_136884768.1">
    <property type="nucleotide sequence ID" value="NZ_SUNI01000003.1"/>
</dbReference>
<evidence type="ECO:0000313" key="2">
    <source>
        <dbReference type="EMBL" id="TJZ92845.1"/>
    </source>
</evidence>
<keyword evidence="1" id="KW-1133">Transmembrane helix</keyword>
<keyword evidence="1" id="KW-0472">Membrane</keyword>